<accession>A0ABN2SV77</accession>
<dbReference type="RefSeq" id="WP_344660951.1">
    <property type="nucleotide sequence ID" value="NZ_BAAAQM010000047.1"/>
</dbReference>
<comment type="subcellular location">
    <subcellularLocation>
        <location evidence="1">Cell envelope</location>
    </subcellularLocation>
</comment>
<dbReference type="InterPro" id="IPR006059">
    <property type="entry name" value="SBP"/>
</dbReference>
<dbReference type="PROSITE" id="PS51257">
    <property type="entry name" value="PROKAR_LIPOPROTEIN"/>
    <property type="match status" value="1"/>
</dbReference>
<evidence type="ECO:0000256" key="3">
    <source>
        <dbReference type="ARBA" id="ARBA00022448"/>
    </source>
</evidence>
<dbReference type="Pfam" id="PF13416">
    <property type="entry name" value="SBP_bac_8"/>
    <property type="match status" value="1"/>
</dbReference>
<dbReference type="PANTHER" id="PTHR43649">
    <property type="entry name" value="ARABINOSE-BINDING PROTEIN-RELATED"/>
    <property type="match status" value="1"/>
</dbReference>
<dbReference type="InterPro" id="IPR050490">
    <property type="entry name" value="Bact_solute-bd_prot1"/>
</dbReference>
<keyword evidence="6" id="KW-1185">Reference proteome</keyword>
<evidence type="ECO:0000313" key="6">
    <source>
        <dbReference type="Proteomes" id="UP001499854"/>
    </source>
</evidence>
<name>A0ABN2SV77_9ACTN</name>
<dbReference type="Gene3D" id="3.40.190.10">
    <property type="entry name" value="Periplasmic binding protein-like II"/>
    <property type="match status" value="1"/>
</dbReference>
<protein>
    <submittedName>
        <fullName evidence="5">Extracellular solute-binding protein</fullName>
    </submittedName>
</protein>
<keyword evidence="4" id="KW-0732">Signal</keyword>
<dbReference type="EMBL" id="BAAAQM010000047">
    <property type="protein sequence ID" value="GAA1992122.1"/>
    <property type="molecule type" value="Genomic_DNA"/>
</dbReference>
<dbReference type="PANTHER" id="PTHR43649:SF31">
    <property type="entry name" value="SN-GLYCEROL-3-PHOSPHATE-BINDING PERIPLASMIC PROTEIN UGPB"/>
    <property type="match status" value="1"/>
</dbReference>
<evidence type="ECO:0000256" key="2">
    <source>
        <dbReference type="ARBA" id="ARBA00008520"/>
    </source>
</evidence>
<comment type="similarity">
    <text evidence="2">Belongs to the bacterial solute-binding protein 1 family.</text>
</comment>
<keyword evidence="3" id="KW-0813">Transport</keyword>
<organism evidence="5 6">
    <name type="scientific">Catenulispora subtropica</name>
    <dbReference type="NCBI Taxonomy" id="450798"/>
    <lineage>
        <taxon>Bacteria</taxon>
        <taxon>Bacillati</taxon>
        <taxon>Actinomycetota</taxon>
        <taxon>Actinomycetes</taxon>
        <taxon>Catenulisporales</taxon>
        <taxon>Catenulisporaceae</taxon>
        <taxon>Catenulispora</taxon>
    </lineage>
</organism>
<dbReference type="SUPFAM" id="SSF53850">
    <property type="entry name" value="Periplasmic binding protein-like II"/>
    <property type="match status" value="1"/>
</dbReference>
<gene>
    <name evidence="5" type="ORF">GCM10009838_64680</name>
</gene>
<proteinExistence type="inferred from homology"/>
<evidence type="ECO:0000256" key="1">
    <source>
        <dbReference type="ARBA" id="ARBA00004196"/>
    </source>
</evidence>
<reference evidence="5 6" key="1">
    <citation type="journal article" date="2019" name="Int. J. Syst. Evol. Microbiol.">
        <title>The Global Catalogue of Microorganisms (GCM) 10K type strain sequencing project: providing services to taxonomists for standard genome sequencing and annotation.</title>
        <authorList>
            <consortium name="The Broad Institute Genomics Platform"/>
            <consortium name="The Broad Institute Genome Sequencing Center for Infectious Disease"/>
            <person name="Wu L."/>
            <person name="Ma J."/>
        </authorList>
    </citation>
    <scope>NUCLEOTIDE SEQUENCE [LARGE SCALE GENOMIC DNA]</scope>
    <source>
        <strain evidence="5 6">JCM 16013</strain>
    </source>
</reference>
<dbReference type="Proteomes" id="UP001499854">
    <property type="component" value="Unassembled WGS sequence"/>
</dbReference>
<evidence type="ECO:0000313" key="5">
    <source>
        <dbReference type="EMBL" id="GAA1992122.1"/>
    </source>
</evidence>
<evidence type="ECO:0000256" key="4">
    <source>
        <dbReference type="ARBA" id="ARBA00022729"/>
    </source>
</evidence>
<sequence length="563" mass="58700">MSGKNIVKAELGRRSFLWGGVGVASLALTGCGSSAKSTAGKASSAADVTLPTFVPLAGGAAPDLPATAAGVPAAYYTYPAAPVAAYSAPPLSGGKISAMTPLFTSPPSGHDANPAWQAVEKALGAKVDITMIVGDDYDTKLSTTVAGDSLPDIVVITADPANLPGLLAAKFADLTPLLGGDKAKQYPHLAAIPTAVWEQCTSAGKLYFIPIPRNISAGSGFYRQDMFAAAGVNDCRDIKNADDFLTLLKEITVPGKQYGVAGSSGNGGFSAMPFLHIFGVPNMWRLDGGGNLTAHYETDEYKAAVEFMAKVYKAGCYLPGSQGWTKNQMEDAFQSGKAALIYDGLPGFGVAYQQAKKISPAAAPAPFVPFGHAGGKGVTWKDNIYFARVALKKADPARLADVLKACDFFASPFGTKEHMLLNFGVEGTDYTLDENHNPVLTAQGKNDTLVTFKYLSAPTQAQFYPGQKDLTDLMYKSYTDEIALAVADPTASLYSPTAGKKGTALGKAMSDAVAQIITGQSSLSALDSAVKTWRSNGGDQIRSEYQQALQGGTASTASGTPTK</sequence>
<comment type="caution">
    <text evidence="5">The sequence shown here is derived from an EMBL/GenBank/DDBJ whole genome shotgun (WGS) entry which is preliminary data.</text>
</comment>